<sequence length="50" mass="5857">YPPFSFHHFLFFFYNDTYRVDGSGGVQRDEMMEKKIYGEAKGANNDEFPG</sequence>
<proteinExistence type="predicted"/>
<dbReference type="OrthoDB" id="10425660at2759"/>
<feature type="non-terminal residue" evidence="1">
    <location>
        <position position="50"/>
    </location>
</feature>
<dbReference type="EMBL" id="KZ679266">
    <property type="protein sequence ID" value="PTB38057.1"/>
    <property type="molecule type" value="Genomic_DNA"/>
</dbReference>
<keyword evidence="2" id="KW-1185">Reference proteome</keyword>
<organism evidence="1 2">
    <name type="scientific">Trichoderma asperellum (strain ATCC 204424 / CBS 433.97 / NBRC 101777)</name>
    <dbReference type="NCBI Taxonomy" id="1042311"/>
    <lineage>
        <taxon>Eukaryota</taxon>
        <taxon>Fungi</taxon>
        <taxon>Dikarya</taxon>
        <taxon>Ascomycota</taxon>
        <taxon>Pezizomycotina</taxon>
        <taxon>Sordariomycetes</taxon>
        <taxon>Hypocreomycetidae</taxon>
        <taxon>Hypocreales</taxon>
        <taxon>Hypocreaceae</taxon>
        <taxon>Trichoderma</taxon>
    </lineage>
</organism>
<reference evidence="1 2" key="1">
    <citation type="submission" date="2016-07" db="EMBL/GenBank/DDBJ databases">
        <title>Multiple horizontal gene transfer events from other fungi enriched the ability of initially mycotrophic Trichoderma (Ascomycota) to feed on dead plant biomass.</title>
        <authorList>
            <consortium name="DOE Joint Genome Institute"/>
            <person name="Aerts A."/>
            <person name="Atanasova L."/>
            <person name="Chenthamara K."/>
            <person name="Zhang J."/>
            <person name="Grujic M."/>
            <person name="Henrissat B."/>
            <person name="Kuo A."/>
            <person name="Salamov A."/>
            <person name="Lipzen A."/>
            <person name="Labutti K."/>
            <person name="Barry K."/>
            <person name="Miao Y."/>
            <person name="Rahimi M.J."/>
            <person name="Shen Q."/>
            <person name="Grigoriev I.V."/>
            <person name="Kubicek C.P."/>
            <person name="Druzhinina I.S."/>
        </authorList>
    </citation>
    <scope>NUCLEOTIDE SEQUENCE [LARGE SCALE GENOMIC DNA]</scope>
    <source>
        <strain evidence="1 2">CBS 433.97</strain>
    </source>
</reference>
<evidence type="ECO:0000313" key="1">
    <source>
        <dbReference type="EMBL" id="PTB38057.1"/>
    </source>
</evidence>
<feature type="non-terminal residue" evidence="1">
    <location>
        <position position="1"/>
    </location>
</feature>
<gene>
    <name evidence="1" type="ORF">M441DRAFT_110630</name>
</gene>
<dbReference type="Proteomes" id="UP000240493">
    <property type="component" value="Unassembled WGS sequence"/>
</dbReference>
<protein>
    <submittedName>
        <fullName evidence="1">Uncharacterized protein</fullName>
    </submittedName>
</protein>
<dbReference type="AlphaFoldDB" id="A0A2T3YZT1"/>
<accession>A0A2T3YZT1</accession>
<name>A0A2T3YZT1_TRIA4</name>
<evidence type="ECO:0000313" key="2">
    <source>
        <dbReference type="Proteomes" id="UP000240493"/>
    </source>
</evidence>